<feature type="compositionally biased region" description="Acidic residues" evidence="1">
    <location>
        <begin position="125"/>
        <end position="136"/>
    </location>
</feature>
<proteinExistence type="predicted"/>
<dbReference type="AlphaFoldDB" id="A0A9P5X2Y4"/>
<gene>
    <name evidence="2" type="ORF">P691DRAFT_789468</name>
</gene>
<organism evidence="2 3">
    <name type="scientific">Macrolepiota fuliginosa MF-IS2</name>
    <dbReference type="NCBI Taxonomy" id="1400762"/>
    <lineage>
        <taxon>Eukaryota</taxon>
        <taxon>Fungi</taxon>
        <taxon>Dikarya</taxon>
        <taxon>Basidiomycota</taxon>
        <taxon>Agaricomycotina</taxon>
        <taxon>Agaricomycetes</taxon>
        <taxon>Agaricomycetidae</taxon>
        <taxon>Agaricales</taxon>
        <taxon>Agaricineae</taxon>
        <taxon>Agaricaceae</taxon>
        <taxon>Macrolepiota</taxon>
    </lineage>
</organism>
<sequence length="148" mass="15898">MAHRSSQPTQGRQTAWGDPHSRRSVSNTPARTSISPPSEGDVFSTASAFGTQREAQHDVAGPPPSFPSASWDVRDRYSPALPRQSRAASLDPATPRGPSNRGSRHSSRHASPSPIDADTSTPALVEEDMDDDEDSEWAAPLVLLETVE</sequence>
<evidence type="ECO:0000256" key="1">
    <source>
        <dbReference type="SAM" id="MobiDB-lite"/>
    </source>
</evidence>
<protein>
    <submittedName>
        <fullName evidence="2">Uncharacterized protein</fullName>
    </submittedName>
</protein>
<feature type="compositionally biased region" description="Polar residues" evidence="1">
    <location>
        <begin position="24"/>
        <end position="36"/>
    </location>
</feature>
<feature type="compositionally biased region" description="Polar residues" evidence="1">
    <location>
        <begin position="1"/>
        <end position="13"/>
    </location>
</feature>
<name>A0A9P5X2Y4_9AGAR</name>
<dbReference type="Proteomes" id="UP000807342">
    <property type="component" value="Unassembled WGS sequence"/>
</dbReference>
<comment type="caution">
    <text evidence="2">The sequence shown here is derived from an EMBL/GenBank/DDBJ whole genome shotgun (WGS) entry which is preliminary data.</text>
</comment>
<evidence type="ECO:0000313" key="3">
    <source>
        <dbReference type="Proteomes" id="UP000807342"/>
    </source>
</evidence>
<feature type="region of interest" description="Disordered" evidence="1">
    <location>
        <begin position="1"/>
        <end position="148"/>
    </location>
</feature>
<evidence type="ECO:0000313" key="2">
    <source>
        <dbReference type="EMBL" id="KAF9442436.1"/>
    </source>
</evidence>
<accession>A0A9P5X2Y4</accession>
<keyword evidence="3" id="KW-1185">Reference proteome</keyword>
<dbReference type="EMBL" id="MU151633">
    <property type="protein sequence ID" value="KAF9442436.1"/>
    <property type="molecule type" value="Genomic_DNA"/>
</dbReference>
<reference evidence="2" key="1">
    <citation type="submission" date="2020-11" db="EMBL/GenBank/DDBJ databases">
        <authorList>
            <consortium name="DOE Joint Genome Institute"/>
            <person name="Ahrendt S."/>
            <person name="Riley R."/>
            <person name="Andreopoulos W."/>
            <person name="Labutti K."/>
            <person name="Pangilinan J."/>
            <person name="Ruiz-Duenas F.J."/>
            <person name="Barrasa J.M."/>
            <person name="Sanchez-Garcia M."/>
            <person name="Camarero S."/>
            <person name="Miyauchi S."/>
            <person name="Serrano A."/>
            <person name="Linde D."/>
            <person name="Babiker R."/>
            <person name="Drula E."/>
            <person name="Ayuso-Fernandez I."/>
            <person name="Pacheco R."/>
            <person name="Padilla G."/>
            <person name="Ferreira P."/>
            <person name="Barriuso J."/>
            <person name="Kellner H."/>
            <person name="Castanera R."/>
            <person name="Alfaro M."/>
            <person name="Ramirez L."/>
            <person name="Pisabarro A.G."/>
            <person name="Kuo A."/>
            <person name="Tritt A."/>
            <person name="Lipzen A."/>
            <person name="He G."/>
            <person name="Yan M."/>
            <person name="Ng V."/>
            <person name="Cullen D."/>
            <person name="Martin F."/>
            <person name="Rosso M.-N."/>
            <person name="Henrissat B."/>
            <person name="Hibbett D."/>
            <person name="Martinez A.T."/>
            <person name="Grigoriev I.V."/>
        </authorList>
    </citation>
    <scope>NUCLEOTIDE SEQUENCE</scope>
    <source>
        <strain evidence="2">MF-IS2</strain>
    </source>
</reference>
<feature type="non-terminal residue" evidence="2">
    <location>
        <position position="148"/>
    </location>
</feature>